<feature type="domain" description="DUF4326" evidence="1">
    <location>
        <begin position="6"/>
        <end position="89"/>
    </location>
</feature>
<dbReference type="EMBL" id="JAESWB010000134">
    <property type="protein sequence ID" value="MBL4952033.1"/>
    <property type="molecule type" value="Genomic_DNA"/>
</dbReference>
<dbReference type="RefSeq" id="WP_202653313.1">
    <property type="nucleotide sequence ID" value="NZ_JAESWB010000134.1"/>
</dbReference>
<dbReference type="Proteomes" id="UP000623967">
    <property type="component" value="Unassembled WGS sequence"/>
</dbReference>
<dbReference type="InterPro" id="IPR025475">
    <property type="entry name" value="DUF4326"/>
</dbReference>
<dbReference type="Gene3D" id="3.40.50.450">
    <property type="match status" value="1"/>
</dbReference>
<dbReference type="PANTHER" id="PTHR38440:SF1">
    <property type="entry name" value="UPF0398 PROTEIN SPR0331"/>
    <property type="match status" value="1"/>
</dbReference>
<keyword evidence="3" id="KW-1185">Reference proteome</keyword>
<dbReference type="SUPFAM" id="SSF102405">
    <property type="entry name" value="MCP/YpsA-like"/>
    <property type="match status" value="1"/>
</dbReference>
<dbReference type="PANTHER" id="PTHR38440">
    <property type="entry name" value="UPF0398 PROTEIN YPSA"/>
    <property type="match status" value="1"/>
</dbReference>
<comment type="caution">
    <text evidence="2">The sequence shown here is derived from an EMBL/GenBank/DDBJ whole genome shotgun (WGS) entry which is preliminary data.</text>
</comment>
<proteinExistence type="predicted"/>
<gene>
    <name evidence="2" type="ORF">JK635_07395</name>
</gene>
<evidence type="ECO:0000313" key="2">
    <source>
        <dbReference type="EMBL" id="MBL4952033.1"/>
    </source>
</evidence>
<reference evidence="2 3" key="1">
    <citation type="submission" date="2021-01" db="EMBL/GenBank/DDBJ databases">
        <title>Genome public.</title>
        <authorList>
            <person name="Liu C."/>
            <person name="Sun Q."/>
        </authorList>
    </citation>
    <scope>NUCLEOTIDE SEQUENCE [LARGE SCALE GENOMIC DNA]</scope>
    <source>
        <strain evidence="2 3">YIM B02564</strain>
    </source>
</reference>
<dbReference type="Pfam" id="PF06908">
    <property type="entry name" value="YpsA"/>
    <property type="match status" value="1"/>
</dbReference>
<name>A0ABS1TN73_9BACI</name>
<evidence type="ECO:0000313" key="3">
    <source>
        <dbReference type="Proteomes" id="UP000623967"/>
    </source>
</evidence>
<sequence>MAVPKVVHCKVEPFDVYIGRGRGSKWGNPFSHKEGTTAKYKTNTREEAVEKFREWFLTQPDLVKALPELKGKVLACWCKPKACHGDVLLDLANNYTVDELLKMGKREGVKDMNIDKNKACAFTGHRPKDLVENIQNPYDETNPVILYVKKQLRFAIEHLIKEKGVTTFISGMALGVDTWAAEAVLDVKKRYPHIQLVAAIPFAGQDRKWPESSQFRYRDILRQADHIEIVCDGGYEPKKMQIRNEWMVDHAAFLIACWRGKSTGGTANCVRYAKKADHKPHIIHINPTLFRVA</sequence>
<dbReference type="Pfam" id="PF14216">
    <property type="entry name" value="DUF4326"/>
    <property type="match status" value="1"/>
</dbReference>
<evidence type="ECO:0000259" key="1">
    <source>
        <dbReference type="Pfam" id="PF14216"/>
    </source>
</evidence>
<accession>A0ABS1TN73</accession>
<dbReference type="InterPro" id="IPR010697">
    <property type="entry name" value="YspA"/>
</dbReference>
<protein>
    <submittedName>
        <fullName evidence="2">DUF1273 family protein</fullName>
    </submittedName>
</protein>
<organism evidence="2 3">
    <name type="scientific">Neobacillus paridis</name>
    <dbReference type="NCBI Taxonomy" id="2803862"/>
    <lineage>
        <taxon>Bacteria</taxon>
        <taxon>Bacillati</taxon>
        <taxon>Bacillota</taxon>
        <taxon>Bacilli</taxon>
        <taxon>Bacillales</taxon>
        <taxon>Bacillaceae</taxon>
        <taxon>Neobacillus</taxon>
    </lineage>
</organism>